<dbReference type="OrthoDB" id="9786191at2"/>
<evidence type="ECO:0000313" key="2">
    <source>
        <dbReference type="EMBL" id="AWI27222.1"/>
    </source>
</evidence>
<keyword evidence="3" id="KW-1185">Reference proteome</keyword>
<reference evidence="2 3" key="1">
    <citation type="submission" date="2018-05" db="EMBL/GenBank/DDBJ databases">
        <title>Genome sequencing of Flavobacterium sp. HYN0049.</title>
        <authorList>
            <person name="Yi H."/>
            <person name="Baek C."/>
        </authorList>
    </citation>
    <scope>NUCLEOTIDE SEQUENCE [LARGE SCALE GENOMIC DNA]</scope>
    <source>
        <strain evidence="2 3">HYN0049</strain>
    </source>
</reference>
<dbReference type="RefSeq" id="WP_108904990.1">
    <property type="nucleotide sequence ID" value="NZ_CP029187.1"/>
</dbReference>
<gene>
    <name evidence="2" type="ORF">HYN49_07525</name>
</gene>
<evidence type="ECO:0008006" key="4">
    <source>
        <dbReference type="Google" id="ProtNLM"/>
    </source>
</evidence>
<feature type="chain" id="PRO_5015553085" description="Cytochrome c domain-containing protein" evidence="1">
    <location>
        <begin position="18"/>
        <end position="122"/>
    </location>
</feature>
<dbReference type="GO" id="GO:0009055">
    <property type="term" value="F:electron transfer activity"/>
    <property type="evidence" value="ECO:0007669"/>
    <property type="project" value="InterPro"/>
</dbReference>
<protein>
    <recommendedName>
        <fullName evidence="4">Cytochrome c domain-containing protein</fullName>
    </recommendedName>
</protein>
<dbReference type="InterPro" id="IPR036909">
    <property type="entry name" value="Cyt_c-like_dom_sf"/>
</dbReference>
<dbReference type="AlphaFoldDB" id="A0A2S1SLJ2"/>
<organism evidence="2 3">
    <name type="scientific">Flavobacterium pallidum</name>
    <dbReference type="NCBI Taxonomy" id="2172098"/>
    <lineage>
        <taxon>Bacteria</taxon>
        <taxon>Pseudomonadati</taxon>
        <taxon>Bacteroidota</taxon>
        <taxon>Flavobacteriia</taxon>
        <taxon>Flavobacteriales</taxon>
        <taxon>Flavobacteriaceae</taxon>
        <taxon>Flavobacterium</taxon>
    </lineage>
</organism>
<dbReference type="GO" id="GO:0020037">
    <property type="term" value="F:heme binding"/>
    <property type="evidence" value="ECO:0007669"/>
    <property type="project" value="InterPro"/>
</dbReference>
<evidence type="ECO:0000313" key="3">
    <source>
        <dbReference type="Proteomes" id="UP000244937"/>
    </source>
</evidence>
<dbReference type="SUPFAM" id="SSF46626">
    <property type="entry name" value="Cytochrome c"/>
    <property type="match status" value="1"/>
</dbReference>
<keyword evidence="1" id="KW-0732">Signal</keyword>
<evidence type="ECO:0000256" key="1">
    <source>
        <dbReference type="SAM" id="SignalP"/>
    </source>
</evidence>
<accession>A0A2S1SLJ2</accession>
<name>A0A2S1SLJ2_9FLAO</name>
<sequence length="122" mass="13367">MHIKTLLKITCCGLLLAACTNDSPEDLLDGQPITGTVTYNANVKPIITNNCLFCHTSPPVNGAPMQLTTYEDVKNAVLNRGLLNRISRQNGEEGLMPNGGPRMPQHNIDVINQWLEDGLLEQ</sequence>
<feature type="signal peptide" evidence="1">
    <location>
        <begin position="1"/>
        <end position="17"/>
    </location>
</feature>
<dbReference type="KEGG" id="fpal:HYN49_07525"/>
<dbReference type="Proteomes" id="UP000244937">
    <property type="component" value="Chromosome"/>
</dbReference>
<dbReference type="EMBL" id="CP029187">
    <property type="protein sequence ID" value="AWI27222.1"/>
    <property type="molecule type" value="Genomic_DNA"/>
</dbReference>
<dbReference type="PROSITE" id="PS51257">
    <property type="entry name" value="PROKAR_LIPOPROTEIN"/>
    <property type="match status" value="1"/>
</dbReference>
<proteinExistence type="predicted"/>